<dbReference type="PROSITE" id="PS00284">
    <property type="entry name" value="SERPIN"/>
    <property type="match status" value="1"/>
</dbReference>
<keyword evidence="3" id="KW-1185">Reference proteome</keyword>
<comment type="caution">
    <text evidence="2">The sequence shown here is derived from an EMBL/GenBank/DDBJ whole genome shotgun (WGS) entry which is preliminary data.</text>
</comment>
<proteinExistence type="predicted"/>
<organism evidence="2 3">
    <name type="scientific">Liparis tanakae</name>
    <name type="common">Tanaka's snailfish</name>
    <dbReference type="NCBI Taxonomy" id="230148"/>
    <lineage>
        <taxon>Eukaryota</taxon>
        <taxon>Metazoa</taxon>
        <taxon>Chordata</taxon>
        <taxon>Craniata</taxon>
        <taxon>Vertebrata</taxon>
        <taxon>Euteleostomi</taxon>
        <taxon>Actinopterygii</taxon>
        <taxon>Neopterygii</taxon>
        <taxon>Teleostei</taxon>
        <taxon>Neoteleostei</taxon>
        <taxon>Acanthomorphata</taxon>
        <taxon>Eupercaria</taxon>
        <taxon>Perciformes</taxon>
        <taxon>Cottioidei</taxon>
        <taxon>Cottales</taxon>
        <taxon>Liparidae</taxon>
        <taxon>Liparis</taxon>
    </lineage>
</organism>
<evidence type="ECO:0000313" key="2">
    <source>
        <dbReference type="EMBL" id="TNN44785.1"/>
    </source>
</evidence>
<feature type="domain" description="Serpin" evidence="1">
    <location>
        <begin position="25"/>
        <end position="85"/>
    </location>
</feature>
<sequence length="109" mass="12013">MDRHLMELHPRVLAGVRRGSHIRDLTRVYHKSIVSVDESSDDIITGGGASASSTLPPRLTVNRPFIFIIYQQMSGVLSMGRVIDPWTGLTGNKTSQGNVSTWSYLKDTG</sequence>
<evidence type="ECO:0000259" key="1">
    <source>
        <dbReference type="Pfam" id="PF00079"/>
    </source>
</evidence>
<dbReference type="InterPro" id="IPR036186">
    <property type="entry name" value="Serpin_sf"/>
</dbReference>
<dbReference type="InterPro" id="IPR023795">
    <property type="entry name" value="Serpin_CS"/>
</dbReference>
<dbReference type="EMBL" id="SRLO01000885">
    <property type="protein sequence ID" value="TNN44785.1"/>
    <property type="molecule type" value="Genomic_DNA"/>
</dbReference>
<reference evidence="2 3" key="1">
    <citation type="submission" date="2019-03" db="EMBL/GenBank/DDBJ databases">
        <title>First draft genome of Liparis tanakae, snailfish: a comprehensive survey of snailfish specific genes.</title>
        <authorList>
            <person name="Kim W."/>
            <person name="Song I."/>
            <person name="Jeong J.-H."/>
            <person name="Kim D."/>
            <person name="Kim S."/>
            <person name="Ryu S."/>
            <person name="Song J.Y."/>
            <person name="Lee S.K."/>
        </authorList>
    </citation>
    <scope>NUCLEOTIDE SEQUENCE [LARGE SCALE GENOMIC DNA]</scope>
    <source>
        <tissue evidence="2">Muscle</tissue>
    </source>
</reference>
<accession>A0A4Z2FVA0</accession>
<gene>
    <name evidence="2" type="primary">Serpina10</name>
    <name evidence="2" type="ORF">EYF80_045034</name>
</gene>
<dbReference type="InterPro" id="IPR042178">
    <property type="entry name" value="Serpin_sf_1"/>
</dbReference>
<dbReference type="InterPro" id="IPR023796">
    <property type="entry name" value="Serpin_dom"/>
</dbReference>
<dbReference type="Proteomes" id="UP000314294">
    <property type="component" value="Unassembled WGS sequence"/>
</dbReference>
<name>A0A4Z2FVA0_9TELE</name>
<dbReference type="OrthoDB" id="10063692at2759"/>
<evidence type="ECO:0000313" key="3">
    <source>
        <dbReference type="Proteomes" id="UP000314294"/>
    </source>
</evidence>
<dbReference type="SUPFAM" id="SSF56574">
    <property type="entry name" value="Serpins"/>
    <property type="match status" value="1"/>
</dbReference>
<dbReference type="Pfam" id="PF00079">
    <property type="entry name" value="Serpin"/>
    <property type="match status" value="1"/>
</dbReference>
<dbReference type="AlphaFoldDB" id="A0A4Z2FVA0"/>
<protein>
    <submittedName>
        <fullName evidence="2">Protein Z-dependent protease inhibitor</fullName>
    </submittedName>
</protein>
<dbReference type="Gene3D" id="3.30.497.10">
    <property type="entry name" value="Antithrombin, subunit I, domain 2"/>
    <property type="match status" value="1"/>
</dbReference>